<accession>A0A2X4SVW0</accession>
<gene>
    <name evidence="1" type="ORF">NCTC12858_01754</name>
</gene>
<dbReference type="AlphaFoldDB" id="A0A2X4SVW0"/>
<dbReference type="EMBL" id="LS483447">
    <property type="protein sequence ID" value="SQH73881.1"/>
    <property type="molecule type" value="Genomic_DNA"/>
</dbReference>
<dbReference type="Proteomes" id="UP000249300">
    <property type="component" value="Chromosome 1"/>
</dbReference>
<reference evidence="1 2" key="1">
    <citation type="submission" date="2018-06" db="EMBL/GenBank/DDBJ databases">
        <authorList>
            <consortium name="Pathogen Informatics"/>
            <person name="Doyle S."/>
        </authorList>
    </citation>
    <scope>NUCLEOTIDE SEQUENCE [LARGE SCALE GENOMIC DNA]</scope>
    <source>
        <strain evidence="1 2">NCTC12858</strain>
    </source>
</reference>
<keyword evidence="2" id="KW-1185">Reference proteome</keyword>
<organism evidence="1 2">
    <name type="scientific">Porphyromonas crevioricanis</name>
    <dbReference type="NCBI Taxonomy" id="393921"/>
    <lineage>
        <taxon>Bacteria</taxon>
        <taxon>Pseudomonadati</taxon>
        <taxon>Bacteroidota</taxon>
        <taxon>Bacteroidia</taxon>
        <taxon>Bacteroidales</taxon>
        <taxon>Porphyromonadaceae</taxon>
        <taxon>Porphyromonas</taxon>
    </lineage>
</organism>
<protein>
    <submittedName>
        <fullName evidence="1">Uncharacterized protein</fullName>
    </submittedName>
</protein>
<evidence type="ECO:0000313" key="1">
    <source>
        <dbReference type="EMBL" id="SQH73881.1"/>
    </source>
</evidence>
<dbReference type="KEGG" id="pcre:NCTC12858_01754"/>
<sequence>MSQKELQILGEKEKSLKLIEEFLRGSVSISLGRLDVAVSQHSADRFDGNTSLQSNQGRKSMATNVCRKRNRYTCSKLQSFELDEISRIGNGSKERGSFVRLIMLYQVYGFRQEPHTAKDIGLLSAEFQP</sequence>
<name>A0A2X4SVW0_9PORP</name>
<proteinExistence type="predicted"/>
<evidence type="ECO:0000313" key="2">
    <source>
        <dbReference type="Proteomes" id="UP000249300"/>
    </source>
</evidence>